<organism evidence="10 11">
    <name type="scientific">Nelumbo nucifera</name>
    <name type="common">Sacred lotus</name>
    <dbReference type="NCBI Taxonomy" id="4432"/>
    <lineage>
        <taxon>Eukaryota</taxon>
        <taxon>Viridiplantae</taxon>
        <taxon>Streptophyta</taxon>
        <taxon>Embryophyta</taxon>
        <taxon>Tracheophyta</taxon>
        <taxon>Spermatophyta</taxon>
        <taxon>Magnoliopsida</taxon>
        <taxon>Proteales</taxon>
        <taxon>Nelumbonaceae</taxon>
        <taxon>Nelumbo</taxon>
    </lineage>
</organism>
<evidence type="ECO:0000259" key="9">
    <source>
        <dbReference type="PROSITE" id="PS50172"/>
    </source>
</evidence>
<dbReference type="FunFam" id="3.40.50.10190:FF:000006">
    <property type="entry name" value="Breast cancer type 1 susceptibility protein homolog"/>
    <property type="match status" value="1"/>
</dbReference>
<evidence type="ECO:0000256" key="3">
    <source>
        <dbReference type="ARBA" id="ARBA00022737"/>
    </source>
</evidence>
<dbReference type="InterPro" id="IPR036420">
    <property type="entry name" value="BRCT_dom_sf"/>
</dbReference>
<evidence type="ECO:0000256" key="5">
    <source>
        <dbReference type="ARBA" id="ARBA00022771"/>
    </source>
</evidence>
<keyword evidence="4" id="KW-0227">DNA damage</keyword>
<dbReference type="CDD" id="cd17734">
    <property type="entry name" value="BRCT_Bard1_rpt1"/>
    <property type="match status" value="1"/>
</dbReference>
<dbReference type="Gene3D" id="3.40.50.10190">
    <property type="entry name" value="BRCT domain"/>
    <property type="match status" value="2"/>
</dbReference>
<dbReference type="Proteomes" id="UP000607653">
    <property type="component" value="Unassembled WGS sequence"/>
</dbReference>
<dbReference type="EMBL" id="DUZY01000003">
    <property type="protein sequence ID" value="DAD32066.1"/>
    <property type="molecule type" value="Genomic_DNA"/>
</dbReference>
<evidence type="ECO:0000256" key="8">
    <source>
        <dbReference type="ARBA" id="ARBA00023242"/>
    </source>
</evidence>
<evidence type="ECO:0000256" key="1">
    <source>
        <dbReference type="ARBA" id="ARBA00004123"/>
    </source>
</evidence>
<evidence type="ECO:0000256" key="2">
    <source>
        <dbReference type="ARBA" id="ARBA00022723"/>
    </source>
</evidence>
<sequence>MSACQVVRYERAKGLILSIDEGEDSNQANRSWVTSADTCKKLVLCGSALSVGEKNLLNKFARITGATVSKIWIPNVTHVIAATDEIGACSRTLKVLKAILNGRWILNIDWIRACMEAMDLVDEEPCEVGRDIHGCCDGPKNGRLRVMDNAPKLFHGLKFCFSGDFVPSYKEYLEDLVKAAGGTLLEDKVSSVYLDPPQTCNLSEFSVIDKRRREAENLAGEIGAKVIGHTWLLESIAACKLQSIDFL</sequence>
<dbReference type="InterPro" id="IPR001357">
    <property type="entry name" value="BRCT_dom"/>
</dbReference>
<name>A0A822YMD8_NELNU</name>
<gene>
    <name evidence="10" type="ORF">HUJ06_010917</name>
</gene>
<protein>
    <recommendedName>
        <fullName evidence="9">BRCT domain-containing protein</fullName>
    </recommendedName>
</protein>
<keyword evidence="3" id="KW-0677">Repeat</keyword>
<dbReference type="Pfam" id="PF00533">
    <property type="entry name" value="BRCT"/>
    <property type="match status" value="2"/>
</dbReference>
<dbReference type="GO" id="GO:0006281">
    <property type="term" value="P:DNA repair"/>
    <property type="evidence" value="ECO:0007669"/>
    <property type="project" value="UniProtKB-KW"/>
</dbReference>
<proteinExistence type="predicted"/>
<keyword evidence="5" id="KW-0863">Zinc-finger</keyword>
<dbReference type="PANTHER" id="PTHR13763">
    <property type="entry name" value="BREAST CANCER TYPE 1 SUSCEPTIBILITY PROTEIN BRCA1"/>
    <property type="match status" value="1"/>
</dbReference>
<dbReference type="PANTHER" id="PTHR13763:SF9">
    <property type="entry name" value="BRCA1-ASSOCIATED RING DOMAIN PROTEIN 1"/>
    <property type="match status" value="1"/>
</dbReference>
<feature type="domain" description="BRCT" evidence="9">
    <location>
        <begin position="149"/>
        <end position="247"/>
    </location>
</feature>
<feature type="domain" description="BRCT" evidence="9">
    <location>
        <begin position="42"/>
        <end position="128"/>
    </location>
</feature>
<dbReference type="SMART" id="SM00292">
    <property type="entry name" value="BRCT"/>
    <property type="match status" value="2"/>
</dbReference>
<dbReference type="GO" id="GO:0005634">
    <property type="term" value="C:nucleus"/>
    <property type="evidence" value="ECO:0007669"/>
    <property type="project" value="UniProtKB-SubCell"/>
</dbReference>
<evidence type="ECO:0000256" key="4">
    <source>
        <dbReference type="ARBA" id="ARBA00022763"/>
    </source>
</evidence>
<evidence type="ECO:0000313" key="10">
    <source>
        <dbReference type="EMBL" id="DAD32066.1"/>
    </source>
</evidence>
<keyword evidence="2" id="KW-0479">Metal-binding</keyword>
<evidence type="ECO:0000256" key="6">
    <source>
        <dbReference type="ARBA" id="ARBA00022833"/>
    </source>
</evidence>
<accession>A0A822YMD8</accession>
<keyword evidence="6" id="KW-0862">Zinc</keyword>
<comment type="caution">
    <text evidence="10">The sequence shown here is derived from an EMBL/GenBank/DDBJ whole genome shotgun (WGS) entry which is preliminary data.</text>
</comment>
<keyword evidence="11" id="KW-1185">Reference proteome</keyword>
<dbReference type="PROSITE" id="PS50172">
    <property type="entry name" value="BRCT"/>
    <property type="match status" value="2"/>
</dbReference>
<dbReference type="SUPFAM" id="SSF52113">
    <property type="entry name" value="BRCT domain"/>
    <property type="match status" value="2"/>
</dbReference>
<evidence type="ECO:0000256" key="7">
    <source>
        <dbReference type="ARBA" id="ARBA00023204"/>
    </source>
</evidence>
<keyword evidence="7" id="KW-0234">DNA repair</keyword>
<evidence type="ECO:0000313" key="11">
    <source>
        <dbReference type="Proteomes" id="UP000607653"/>
    </source>
</evidence>
<dbReference type="GO" id="GO:0008270">
    <property type="term" value="F:zinc ion binding"/>
    <property type="evidence" value="ECO:0007669"/>
    <property type="project" value="UniProtKB-KW"/>
</dbReference>
<dbReference type="InterPro" id="IPR031099">
    <property type="entry name" value="BRCA1-associated"/>
</dbReference>
<dbReference type="AlphaFoldDB" id="A0A822YMD8"/>
<comment type="subcellular location">
    <subcellularLocation>
        <location evidence="1">Nucleus</location>
    </subcellularLocation>
</comment>
<reference evidence="10 11" key="1">
    <citation type="journal article" date="2020" name="Mol. Biol. Evol.">
        <title>Distinct Expression and Methylation Patterns for Genes with Different Fates following a Single Whole-Genome Duplication in Flowering Plants.</title>
        <authorList>
            <person name="Shi T."/>
            <person name="Rahmani R.S."/>
            <person name="Gugger P.F."/>
            <person name="Wang M."/>
            <person name="Li H."/>
            <person name="Zhang Y."/>
            <person name="Li Z."/>
            <person name="Wang Q."/>
            <person name="Van de Peer Y."/>
            <person name="Marchal K."/>
            <person name="Chen J."/>
        </authorList>
    </citation>
    <scope>NUCLEOTIDE SEQUENCE [LARGE SCALE GENOMIC DNA]</scope>
    <source>
        <tissue evidence="10">Leaf</tissue>
    </source>
</reference>
<keyword evidence="8" id="KW-0539">Nucleus</keyword>